<keyword evidence="1" id="KW-0732">Signal</keyword>
<dbReference type="PANTHER" id="PTHR11306">
    <property type="entry name" value="NIEMANN PICK TYPE C2 PROTEIN NPC2-RELATED"/>
    <property type="match status" value="1"/>
</dbReference>
<dbReference type="Gramene" id="KFK25834">
    <property type="protein sequence ID" value="KFK25834"/>
    <property type="gene ID" value="AALP_AA8G168200"/>
</dbReference>
<keyword evidence="4" id="KW-1185">Reference proteome</keyword>
<dbReference type="Proteomes" id="UP000029120">
    <property type="component" value="Chromosome 8"/>
</dbReference>
<feature type="domain" description="MD-2-related lipid-recognition" evidence="2">
    <location>
        <begin position="27"/>
        <end position="137"/>
    </location>
</feature>
<organism evidence="3 4">
    <name type="scientific">Arabis alpina</name>
    <name type="common">Alpine rock-cress</name>
    <dbReference type="NCBI Taxonomy" id="50452"/>
    <lineage>
        <taxon>Eukaryota</taxon>
        <taxon>Viridiplantae</taxon>
        <taxon>Streptophyta</taxon>
        <taxon>Embryophyta</taxon>
        <taxon>Tracheophyta</taxon>
        <taxon>Spermatophyta</taxon>
        <taxon>Magnoliopsida</taxon>
        <taxon>eudicotyledons</taxon>
        <taxon>Gunneridae</taxon>
        <taxon>Pentapetalae</taxon>
        <taxon>rosids</taxon>
        <taxon>malvids</taxon>
        <taxon>Brassicales</taxon>
        <taxon>Brassicaceae</taxon>
        <taxon>Arabideae</taxon>
        <taxon>Arabis</taxon>
    </lineage>
</organism>
<reference evidence="4" key="1">
    <citation type="journal article" date="2015" name="Nat. Plants">
        <title>Genome expansion of Arabis alpina linked with retrotransposition and reduced symmetric DNA methylation.</title>
        <authorList>
            <person name="Willing E.M."/>
            <person name="Rawat V."/>
            <person name="Mandakova T."/>
            <person name="Maumus F."/>
            <person name="James G.V."/>
            <person name="Nordstroem K.J."/>
            <person name="Becker C."/>
            <person name="Warthmann N."/>
            <person name="Chica C."/>
            <person name="Szarzynska B."/>
            <person name="Zytnicki M."/>
            <person name="Albani M.C."/>
            <person name="Kiefer C."/>
            <person name="Bergonzi S."/>
            <person name="Castaings L."/>
            <person name="Mateos J.L."/>
            <person name="Berns M.C."/>
            <person name="Bujdoso N."/>
            <person name="Piofczyk T."/>
            <person name="de Lorenzo L."/>
            <person name="Barrero-Sicilia C."/>
            <person name="Mateos I."/>
            <person name="Piednoel M."/>
            <person name="Hagmann J."/>
            <person name="Chen-Min-Tao R."/>
            <person name="Iglesias-Fernandez R."/>
            <person name="Schuster S.C."/>
            <person name="Alonso-Blanco C."/>
            <person name="Roudier F."/>
            <person name="Carbonero P."/>
            <person name="Paz-Ares J."/>
            <person name="Davis S.J."/>
            <person name="Pecinka A."/>
            <person name="Quesneville H."/>
            <person name="Colot V."/>
            <person name="Lysak M.A."/>
            <person name="Weigel D."/>
            <person name="Coupland G."/>
            <person name="Schneeberger K."/>
        </authorList>
    </citation>
    <scope>NUCLEOTIDE SEQUENCE [LARGE SCALE GENOMIC DNA]</scope>
    <source>
        <strain evidence="4">cv. Pajares</strain>
    </source>
</reference>
<dbReference type="GO" id="GO:0032934">
    <property type="term" value="F:sterol binding"/>
    <property type="evidence" value="ECO:0007669"/>
    <property type="project" value="InterPro"/>
</dbReference>
<evidence type="ECO:0000313" key="3">
    <source>
        <dbReference type="EMBL" id="KFK25834.1"/>
    </source>
</evidence>
<accession>A0A087G7I2</accession>
<dbReference type="PANTHER" id="PTHR11306:SF35">
    <property type="entry name" value="MD-2-RELATED LIPID-RECOGNITION PROTEIN ROSY1"/>
    <property type="match status" value="1"/>
</dbReference>
<proteinExistence type="predicted"/>
<dbReference type="GO" id="GO:0015918">
    <property type="term" value="P:sterol transport"/>
    <property type="evidence" value="ECO:0007669"/>
    <property type="project" value="InterPro"/>
</dbReference>
<dbReference type="AlphaFoldDB" id="A0A087G7I2"/>
<protein>
    <recommendedName>
        <fullName evidence="2">MD-2-related lipid-recognition domain-containing protein</fullName>
    </recommendedName>
</protein>
<gene>
    <name evidence="3" type="ordered locus">AALP_Aa8g168200</name>
</gene>
<dbReference type="EMBL" id="CM002876">
    <property type="protein sequence ID" value="KFK25834.1"/>
    <property type="molecule type" value="Genomic_DNA"/>
</dbReference>
<feature type="signal peptide" evidence="1">
    <location>
        <begin position="1"/>
        <end position="23"/>
    </location>
</feature>
<feature type="chain" id="PRO_5001821673" description="MD-2-related lipid-recognition domain-containing protein" evidence="1">
    <location>
        <begin position="24"/>
        <end position="146"/>
    </location>
</feature>
<dbReference type="SMART" id="SM00737">
    <property type="entry name" value="ML"/>
    <property type="match status" value="1"/>
</dbReference>
<evidence type="ECO:0000259" key="2">
    <source>
        <dbReference type="SMART" id="SM00737"/>
    </source>
</evidence>
<sequence length="146" mass="16289">MAISHVSSLLLLLASLFFLPAYCGVPFEDCGEVYYPANVTSVDMIRDERWAGFKISGTTSKTITIGEVQLDVYEGMIRVMKQKYELCAHTASACPVVPGAFVFSFENIIPFRLGREFKSKVYIHDYEEGLVCIRFDSKLPATVLSA</sequence>
<dbReference type="InterPro" id="IPR039670">
    <property type="entry name" value="NPC2-like"/>
</dbReference>
<dbReference type="InterPro" id="IPR003172">
    <property type="entry name" value="ML_dom"/>
</dbReference>
<name>A0A087G7I2_ARAAL</name>
<evidence type="ECO:0000313" key="4">
    <source>
        <dbReference type="Proteomes" id="UP000029120"/>
    </source>
</evidence>
<dbReference type="SUPFAM" id="SSF81296">
    <property type="entry name" value="E set domains"/>
    <property type="match status" value="1"/>
</dbReference>
<evidence type="ECO:0000256" key="1">
    <source>
        <dbReference type="SAM" id="SignalP"/>
    </source>
</evidence>
<dbReference type="eggNOG" id="KOG4680">
    <property type="taxonomic scope" value="Eukaryota"/>
</dbReference>
<dbReference type="InterPro" id="IPR014756">
    <property type="entry name" value="Ig_E-set"/>
</dbReference>